<keyword evidence="1" id="KW-0732">Signal</keyword>
<keyword evidence="2" id="KW-1185">Reference proteome</keyword>
<proteinExistence type="predicted"/>
<dbReference type="Proteomes" id="UP000887575">
    <property type="component" value="Unassembled WGS sequence"/>
</dbReference>
<evidence type="ECO:0000313" key="2">
    <source>
        <dbReference type="Proteomes" id="UP000887575"/>
    </source>
</evidence>
<evidence type="ECO:0000313" key="3">
    <source>
        <dbReference type="WBParaSite" id="MBELARI_LOCUS1045"/>
    </source>
</evidence>
<dbReference type="WBParaSite" id="MBELARI_LOCUS1045">
    <property type="protein sequence ID" value="MBELARI_LOCUS1045"/>
    <property type="gene ID" value="MBELARI_LOCUS1045"/>
</dbReference>
<feature type="signal peptide" evidence="1">
    <location>
        <begin position="1"/>
        <end position="15"/>
    </location>
</feature>
<reference evidence="3" key="1">
    <citation type="submission" date="2024-02" db="UniProtKB">
        <authorList>
            <consortium name="WormBaseParasite"/>
        </authorList>
    </citation>
    <scope>IDENTIFICATION</scope>
</reference>
<sequence>MFHFLILFSIPLIFAWGPPGKQTRNFNTDQGKSFQAKDADYDYDQSEVRRVSQLGMNSGIRPGFGGFATPVGPSRPSTVVITKIHENFAIDPNPNLNFFASSIYRSYNPMTKRFFLHPNRRLVDLQSGKGFGAAARIGKIISVQTFLRNEEMIRNRCPQLTELFYLTRNGGQFLTTDPTEKFRMQTLGWREVASIGMCVRQPGACGATSPLLEARKSFDDFIYMTNRNEFMKFLATTPQYQAKSEMGVCYVW</sequence>
<feature type="chain" id="PRO_5042139792" evidence="1">
    <location>
        <begin position="16"/>
        <end position="252"/>
    </location>
</feature>
<name>A0AAF3J1J8_9BILA</name>
<accession>A0AAF3J1J8</accession>
<dbReference type="AlphaFoldDB" id="A0AAF3J1J8"/>
<organism evidence="2 3">
    <name type="scientific">Mesorhabditis belari</name>
    <dbReference type="NCBI Taxonomy" id="2138241"/>
    <lineage>
        <taxon>Eukaryota</taxon>
        <taxon>Metazoa</taxon>
        <taxon>Ecdysozoa</taxon>
        <taxon>Nematoda</taxon>
        <taxon>Chromadorea</taxon>
        <taxon>Rhabditida</taxon>
        <taxon>Rhabditina</taxon>
        <taxon>Rhabditomorpha</taxon>
        <taxon>Rhabditoidea</taxon>
        <taxon>Rhabditidae</taxon>
        <taxon>Mesorhabditinae</taxon>
        <taxon>Mesorhabditis</taxon>
    </lineage>
</organism>
<evidence type="ECO:0000256" key="1">
    <source>
        <dbReference type="SAM" id="SignalP"/>
    </source>
</evidence>
<protein>
    <submittedName>
        <fullName evidence="3">Uncharacterized protein</fullName>
    </submittedName>
</protein>